<protein>
    <recommendedName>
        <fullName evidence="12">BHLH domain-containing protein</fullName>
    </recommendedName>
</protein>
<dbReference type="Pfam" id="PF00010">
    <property type="entry name" value="HLH"/>
    <property type="match status" value="1"/>
</dbReference>
<evidence type="ECO:0000256" key="6">
    <source>
        <dbReference type="ARBA" id="ARBA00034105"/>
    </source>
</evidence>
<evidence type="ECO:0000256" key="3">
    <source>
        <dbReference type="ARBA" id="ARBA00023018"/>
    </source>
</evidence>
<dbReference type="SMART" id="SM00461">
    <property type="entry name" value="WH1"/>
    <property type="match status" value="1"/>
</dbReference>
<feature type="domain" description="BHLH" evidence="9">
    <location>
        <begin position="159"/>
        <end position="212"/>
    </location>
</feature>
<evidence type="ECO:0000256" key="5">
    <source>
        <dbReference type="ARBA" id="ARBA00023606"/>
    </source>
</evidence>
<dbReference type="InterPro" id="IPR011993">
    <property type="entry name" value="PH-like_dom_sf"/>
</dbReference>
<dbReference type="PROSITE" id="PS50888">
    <property type="entry name" value="BHLH"/>
    <property type="match status" value="1"/>
</dbReference>
<dbReference type="Gene3D" id="4.10.280.10">
    <property type="entry name" value="Helix-loop-helix DNA-binding domain"/>
    <property type="match status" value="1"/>
</dbReference>
<feature type="region of interest" description="Disordered" evidence="7">
    <location>
        <begin position="1250"/>
        <end position="1276"/>
    </location>
</feature>
<evidence type="ECO:0000256" key="2">
    <source>
        <dbReference type="ARBA" id="ARBA00022490"/>
    </source>
</evidence>
<accession>A0ABR4QLJ0</accession>
<feature type="compositionally biased region" description="Polar residues" evidence="7">
    <location>
        <begin position="1360"/>
        <end position="1373"/>
    </location>
</feature>
<organism evidence="10 11">
    <name type="scientific">Taenia crassiceps</name>
    <dbReference type="NCBI Taxonomy" id="6207"/>
    <lineage>
        <taxon>Eukaryota</taxon>
        <taxon>Metazoa</taxon>
        <taxon>Spiralia</taxon>
        <taxon>Lophotrochozoa</taxon>
        <taxon>Platyhelminthes</taxon>
        <taxon>Cestoda</taxon>
        <taxon>Eucestoda</taxon>
        <taxon>Cyclophyllidea</taxon>
        <taxon>Taeniidae</taxon>
        <taxon>Taenia</taxon>
    </lineage>
</organism>
<evidence type="ECO:0000313" key="11">
    <source>
        <dbReference type="Proteomes" id="UP001651158"/>
    </source>
</evidence>
<dbReference type="CDD" id="cd01206">
    <property type="entry name" value="EVH1_Homer_Vesl"/>
    <property type="match status" value="1"/>
</dbReference>
<dbReference type="SUPFAM" id="SSF50729">
    <property type="entry name" value="PH domain-like"/>
    <property type="match status" value="1"/>
</dbReference>
<evidence type="ECO:0000259" key="8">
    <source>
        <dbReference type="PROSITE" id="PS50229"/>
    </source>
</evidence>
<evidence type="ECO:0000256" key="1">
    <source>
        <dbReference type="ARBA" id="ARBA00004496"/>
    </source>
</evidence>
<keyword evidence="2" id="KW-0963">Cytoplasm</keyword>
<feature type="compositionally biased region" description="Low complexity" evidence="7">
    <location>
        <begin position="316"/>
        <end position="331"/>
    </location>
</feature>
<proteinExistence type="inferred from homology"/>
<dbReference type="EMBL" id="JAKROA010000002">
    <property type="protein sequence ID" value="KAL5110422.1"/>
    <property type="molecule type" value="Genomic_DNA"/>
</dbReference>
<evidence type="ECO:0000256" key="7">
    <source>
        <dbReference type="SAM" id="MobiDB-lite"/>
    </source>
</evidence>
<comment type="subcellular location">
    <subcellularLocation>
        <location evidence="1">Cytoplasm</location>
    </subcellularLocation>
    <subcellularLocation>
        <location evidence="6">Postsynaptic density</location>
    </subcellularLocation>
</comment>
<sequence>MDNVFGDEFRSVFDDLDIDSIPLFQTDFLNDVDLDFLLMASETQPSNNDIKDGNLTRKNSTLASLLKPHPSCGYVPPAPQIHMESNSVIEQGICNRVQVNVQGYETHPQLKNALIQEKSLDTSRNARSDNVDGLCYTGGHPGGLFHQHTRDQSDDVKSIRRSPHNAIERRYRQSINGKINELREILNASSGDDTKTNKSAVLRRAIDRIRYLEKENECLRMQLSMYENGYAVVNDIDGEGHFGFKSNKGRLVRIKADPAVIPQQVEVLRPIQKPRQSPISRPRALQQPISSWGSQGGHLPPIGSSDEGSPPSMIGVPSIISSTSDDVSTISSPESYQFVHANRKRNADTHMFQQVCPSDAKMGAFYASGDGSASDDPIRLPLQSFTMASDGFGGRSPMYNPADVAYTDVNSTSVNRSNACQAQFPSSNGSESNFTRLSLFWGSFSLLMFNPFVIPSSGGVNHEGAHSTGMPILRLLSAISLSFRHSEGSGDTGLALSPLFLSFMYAAQWVVAILLLLFACPRNFGSILPGFLSRGCGKRIRGVVNELPGGRVSLIHWKQFQEHTKKRAWIEAGSQLKESLAVLGASPCFGNGLVSAFRVRAGAYVEGLRFIMYRLPQLFWLLLCKCPIPRASQLSQSDAPTVSQLRRQLLDLKFLDLIHISDNNPVSQECPGVSEMSSCECLHVVHLMFACLDDFIVGWCSAHRGRSVDMVELTRLGLVLALSVKRFFGVNWLGNLLLRVTQSVAGELNDGSLCLGPKDGPIMAMLLALAPNDFCRKRKTEGEGACYHSLLKIQIQESNIPPSDSLVVHEVYRDICARFTTKALECIFSSNTGPVSPFESYLKEIKRLTFLLYGGKLPTLKPTASDESSESSFSLADSESGLRAMWGEKAKKLDESNWWLSILKLAGRWYAGSRDFEDVALNERITPSPSKMDADAQLISLAYNLLHVTQSKAFNAADTSPEGAETLLSEAWMAVREVSDLLEQRSLRKWGGLASPHETVDLKNYVPGVYQLVAQDWILHSLNSIADRLQKESGRKNDVMSNTTGFHQSSIAFNSIMRLFSNILEHQRRLVRCLQAAPSLWLTKVELMYRQINRANPVWTNLIWDQRAQSLHLCKASPDKARWGECGRLGFVSVLREQPIFTCQAHVFTINPSTRRSWVQASSKAIDINIFFDSTKQCYRIVSVEDLPTGMKVVINSTITPKMVFKQTSQKFGQWADPKSSGVFGLGFDSEVDLNKFVAQFRQCVENTKQTNGESLSQGAMKQGESQPSPLKNGHPVLPEVLAVGERSTLPLAAPPNPTLLNTFHPGVGSLPVVSAAVNTVSGEPVSVGGDGQQLMHQQYYQERIQRLERELEAVRRQASKQVDSASPSSPMKTTDVVDIRDGLERVHLASSDSGSGASGAGATTGTGGGASLAYKTPLLGGSGSGSDTVEQLGSDSSALPDSTVTLLKLHNRLGRILQEACDLHKQIGHLLAATANQSV</sequence>
<dbReference type="InterPro" id="IPR000697">
    <property type="entry name" value="WH1/EVH1_dom"/>
</dbReference>
<dbReference type="InterPro" id="IPR044100">
    <property type="entry name" value="Homer_EVH1"/>
</dbReference>
<keyword evidence="3" id="KW-0770">Synapse</keyword>
<dbReference type="PROSITE" id="PS50229">
    <property type="entry name" value="WH1"/>
    <property type="match status" value="1"/>
</dbReference>
<dbReference type="InterPro" id="IPR045027">
    <property type="entry name" value="Homer"/>
</dbReference>
<feature type="region of interest" description="Disordered" evidence="7">
    <location>
        <begin position="274"/>
        <end position="331"/>
    </location>
</feature>
<evidence type="ECO:0000259" key="9">
    <source>
        <dbReference type="PROSITE" id="PS50888"/>
    </source>
</evidence>
<feature type="compositionally biased region" description="Polar residues" evidence="7">
    <location>
        <begin position="1250"/>
        <end position="1270"/>
    </location>
</feature>
<evidence type="ECO:0008006" key="12">
    <source>
        <dbReference type="Google" id="ProtNLM"/>
    </source>
</evidence>
<keyword evidence="4" id="KW-0175">Coiled coil</keyword>
<gene>
    <name evidence="10" type="ORF">TcWFU_005648</name>
</gene>
<evidence type="ECO:0000256" key="4">
    <source>
        <dbReference type="ARBA" id="ARBA00023054"/>
    </source>
</evidence>
<dbReference type="Pfam" id="PF00568">
    <property type="entry name" value="WH1"/>
    <property type="match status" value="1"/>
</dbReference>
<feature type="domain" description="WH1" evidence="8">
    <location>
        <begin position="1132"/>
        <end position="1248"/>
    </location>
</feature>
<dbReference type="InterPro" id="IPR011598">
    <property type="entry name" value="bHLH_dom"/>
</dbReference>
<evidence type="ECO:0000313" key="10">
    <source>
        <dbReference type="EMBL" id="KAL5110422.1"/>
    </source>
</evidence>
<reference evidence="10 11" key="1">
    <citation type="journal article" date="2022" name="Front. Cell. Infect. Microbiol.">
        <title>The Genomes of Two Strains of Taenia crassiceps the Animal Model for the Study of Human Cysticercosis.</title>
        <authorList>
            <person name="Bobes R.J."/>
            <person name="Estrada K."/>
            <person name="Rios-Valencia D.G."/>
            <person name="Calderon-Gallegos A."/>
            <person name="de la Torre P."/>
            <person name="Carrero J.C."/>
            <person name="Sanchez-Flores A."/>
            <person name="Laclette J.P."/>
        </authorList>
    </citation>
    <scope>NUCLEOTIDE SEQUENCE [LARGE SCALE GENOMIC DNA]</scope>
    <source>
        <strain evidence="10">WFUcys</strain>
    </source>
</reference>
<dbReference type="Gene3D" id="2.30.29.30">
    <property type="entry name" value="Pleckstrin-homology domain (PH domain)/Phosphotyrosine-binding domain (PTB)"/>
    <property type="match status" value="1"/>
</dbReference>
<feature type="region of interest" description="Disordered" evidence="7">
    <location>
        <begin position="1356"/>
        <end position="1377"/>
    </location>
</feature>
<comment type="similarity">
    <text evidence="5">Belongs to the Homer family.</text>
</comment>
<dbReference type="SUPFAM" id="SSF47459">
    <property type="entry name" value="HLH, helix-loop-helix DNA-binding domain"/>
    <property type="match status" value="1"/>
</dbReference>
<dbReference type="PANTHER" id="PTHR10918">
    <property type="entry name" value="HOMER"/>
    <property type="match status" value="1"/>
</dbReference>
<keyword evidence="11" id="KW-1185">Reference proteome</keyword>
<dbReference type="InterPro" id="IPR036638">
    <property type="entry name" value="HLH_DNA-bd_sf"/>
</dbReference>
<name>A0ABR4QLJ0_9CEST</name>
<dbReference type="Proteomes" id="UP001651158">
    <property type="component" value="Unassembled WGS sequence"/>
</dbReference>
<comment type="caution">
    <text evidence="10">The sequence shown here is derived from an EMBL/GenBank/DDBJ whole genome shotgun (WGS) entry which is preliminary data.</text>
</comment>
<dbReference type="SMART" id="SM00353">
    <property type="entry name" value="HLH"/>
    <property type="match status" value="1"/>
</dbReference>